<dbReference type="PANTHER" id="PTHR12526:SF637">
    <property type="entry name" value="GLYCOSYLTRANSFERASE EPSF-RELATED"/>
    <property type="match status" value="1"/>
</dbReference>
<dbReference type="RefSeq" id="WP_089967095.1">
    <property type="nucleotide sequence ID" value="NZ_FOCQ01000006.1"/>
</dbReference>
<organism evidence="2 3">
    <name type="scientific">Lihuaxuella thermophila</name>
    <dbReference type="NCBI Taxonomy" id="1173111"/>
    <lineage>
        <taxon>Bacteria</taxon>
        <taxon>Bacillati</taxon>
        <taxon>Bacillota</taxon>
        <taxon>Bacilli</taxon>
        <taxon>Bacillales</taxon>
        <taxon>Thermoactinomycetaceae</taxon>
        <taxon>Lihuaxuella</taxon>
    </lineage>
</organism>
<evidence type="ECO:0000313" key="2">
    <source>
        <dbReference type="EMBL" id="SEN12169.1"/>
    </source>
</evidence>
<reference evidence="2 3" key="1">
    <citation type="submission" date="2016-10" db="EMBL/GenBank/DDBJ databases">
        <authorList>
            <person name="de Groot N.N."/>
        </authorList>
    </citation>
    <scope>NUCLEOTIDE SEQUENCE [LARGE SCALE GENOMIC DNA]</scope>
    <source>
        <strain evidence="2 3">DSM 46701</strain>
    </source>
</reference>
<dbReference type="Pfam" id="PF00534">
    <property type="entry name" value="Glycos_transf_1"/>
    <property type="match status" value="1"/>
</dbReference>
<dbReference type="SUPFAM" id="SSF53756">
    <property type="entry name" value="UDP-Glycosyltransferase/glycogen phosphorylase"/>
    <property type="match status" value="1"/>
</dbReference>
<protein>
    <submittedName>
        <fullName evidence="2">Glycosyl transferases group 1</fullName>
    </submittedName>
</protein>
<accession>A0A1H8DXY0</accession>
<dbReference type="Proteomes" id="UP000199695">
    <property type="component" value="Unassembled WGS sequence"/>
</dbReference>
<dbReference type="CDD" id="cd03801">
    <property type="entry name" value="GT4_PimA-like"/>
    <property type="match status" value="1"/>
</dbReference>
<dbReference type="GO" id="GO:0016757">
    <property type="term" value="F:glycosyltransferase activity"/>
    <property type="evidence" value="ECO:0007669"/>
    <property type="project" value="InterPro"/>
</dbReference>
<name>A0A1H8DXY0_9BACL</name>
<dbReference type="InterPro" id="IPR001296">
    <property type="entry name" value="Glyco_trans_1"/>
</dbReference>
<evidence type="ECO:0000313" key="3">
    <source>
        <dbReference type="Proteomes" id="UP000199695"/>
    </source>
</evidence>
<keyword evidence="2" id="KW-0808">Transferase</keyword>
<gene>
    <name evidence="2" type="ORF">SAMN05444955_10637</name>
</gene>
<sequence>MKVVIPVGDLHIGGGCKVLVDIAHAFLERGHDAEIVMPQTGTVKYQLQSRLTIIPFLHKQYIPYGDIVLPNFYTTFRPSFEAWPKQCVRLSLGFEPFWVPDKREALWTYEQEVPIISISHWLDDQIYSHVKKRSKVINLGVDPSVFYPDSPESKFDRHKPKVILYIARPPYAYEFKGFNDFVECMKIVQQHYPGKFIVHLICPEYPLSLPGIPHKVFSPQNEIQMADLYRSADLFVSSSWFEAFSLPPLEAMACGTPVVTTNSGGILDFCTHMQSAYICPPQHPQSLAEGILTVLSDEKLAKKLIQGGLKVAQRLTKRNFEHSLVETLEMIYHERMAK</sequence>
<dbReference type="STRING" id="1173111.SAMN05444955_10637"/>
<dbReference type="Gene3D" id="3.40.50.2000">
    <property type="entry name" value="Glycogen Phosphorylase B"/>
    <property type="match status" value="2"/>
</dbReference>
<dbReference type="PANTHER" id="PTHR12526">
    <property type="entry name" value="GLYCOSYLTRANSFERASE"/>
    <property type="match status" value="1"/>
</dbReference>
<keyword evidence="3" id="KW-1185">Reference proteome</keyword>
<dbReference type="EMBL" id="FOCQ01000006">
    <property type="protein sequence ID" value="SEN12169.1"/>
    <property type="molecule type" value="Genomic_DNA"/>
</dbReference>
<feature type="domain" description="Glycosyl transferase family 1" evidence="1">
    <location>
        <begin position="215"/>
        <end position="308"/>
    </location>
</feature>
<evidence type="ECO:0000259" key="1">
    <source>
        <dbReference type="Pfam" id="PF00534"/>
    </source>
</evidence>
<dbReference type="OrthoDB" id="9797829at2"/>
<proteinExistence type="predicted"/>
<dbReference type="AlphaFoldDB" id="A0A1H8DXY0"/>